<gene>
    <name evidence="2" type="primary">yvfE</name>
    <name evidence="2" type="ORF">T23_15260</name>
</gene>
<keyword evidence="3" id="KW-1185">Reference proteome</keyword>
<comment type="similarity">
    <text evidence="1">Belongs to the DegT/DnrJ/EryC1 family.</text>
</comment>
<dbReference type="GO" id="GO:0008483">
    <property type="term" value="F:transaminase activity"/>
    <property type="evidence" value="ECO:0007669"/>
    <property type="project" value="UniProtKB-KW"/>
</dbReference>
<protein>
    <submittedName>
        <fullName evidence="2">Aminotransferase</fullName>
    </submittedName>
</protein>
<dbReference type="Pfam" id="PF01041">
    <property type="entry name" value="DegT_DnrJ_EryC1"/>
    <property type="match status" value="1"/>
</dbReference>
<dbReference type="RefSeq" id="WP_338617364.1">
    <property type="nucleotide sequence ID" value="NZ_AP028127.1"/>
</dbReference>
<reference evidence="2" key="1">
    <citation type="journal article" date="2024" name="Int. J. Syst. Evol. Microbiol.">
        <title>Turicibacter faecis sp. nov., isolated from faeces of heart failure mouse model.</title>
        <authorList>
            <person name="Imamura Y."/>
            <person name="Motooka D."/>
            <person name="Nakajima Y."/>
            <person name="Ito S."/>
            <person name="Kitakaze M."/>
            <person name="Iida T."/>
            <person name="Nakamura S."/>
        </authorList>
    </citation>
    <scope>NUCLEOTIDE SEQUENCE</scope>
    <source>
        <strain evidence="2">TC023</strain>
    </source>
</reference>
<dbReference type="Proteomes" id="UP001432099">
    <property type="component" value="Chromosome"/>
</dbReference>
<dbReference type="InterPro" id="IPR015424">
    <property type="entry name" value="PyrdxlP-dep_Trfase"/>
</dbReference>
<dbReference type="InterPro" id="IPR015421">
    <property type="entry name" value="PyrdxlP-dep_Trfase_major"/>
</dbReference>
<evidence type="ECO:0000313" key="3">
    <source>
        <dbReference type="Proteomes" id="UP001432099"/>
    </source>
</evidence>
<keyword evidence="2" id="KW-0032">Aminotransferase</keyword>
<dbReference type="InterPro" id="IPR015422">
    <property type="entry name" value="PyrdxlP-dep_Trfase_small"/>
</dbReference>
<sequence length="368" mass="41254">MKKVCLAAPHLYEERNEKITLDRFLNGEQAGDLEIVKFEKELSSYVGTRKALVLSSGTVAIRLALKSLGVKSGDVVFWSSITYPPSCQAILSLGATPVFIDIDPLTWGMCPQSLRLAFQQLKEKGQRPRAVVVVNLYGQSADMDPILEICHEYGVPVLEEAAESLGATYKGRMSGTLGAVGIYSFNKNKIITTLFGGGALISNDPSYVDKARDCLSENRNDLMSPIAASIGRRQLEVLAKRLERKKEIYETYRRAFKEIGEIEMMNICDYGHSNYWLSVMTVKRGSVVTSKEIMEKLKSHHIESRLVWKPMHFQPDFSDFPFFTIQEGTSIAEDYANRGICLPSDTQMTQGEQDRVVNIVKQLFINSK</sequence>
<dbReference type="CDD" id="cd00616">
    <property type="entry name" value="AHBA_syn"/>
    <property type="match status" value="1"/>
</dbReference>
<evidence type="ECO:0000256" key="1">
    <source>
        <dbReference type="RuleBase" id="RU004508"/>
    </source>
</evidence>
<dbReference type="PANTHER" id="PTHR30244">
    <property type="entry name" value="TRANSAMINASE"/>
    <property type="match status" value="1"/>
</dbReference>
<dbReference type="PANTHER" id="PTHR30244:SF34">
    <property type="entry name" value="DTDP-4-AMINO-4,6-DIDEOXYGALACTOSE TRANSAMINASE"/>
    <property type="match status" value="1"/>
</dbReference>
<dbReference type="EMBL" id="AP028127">
    <property type="protein sequence ID" value="BEH91424.1"/>
    <property type="molecule type" value="Genomic_DNA"/>
</dbReference>
<dbReference type="PIRSF" id="PIRSF000390">
    <property type="entry name" value="PLP_StrS"/>
    <property type="match status" value="1"/>
</dbReference>
<dbReference type="SUPFAM" id="SSF53383">
    <property type="entry name" value="PLP-dependent transferases"/>
    <property type="match status" value="1"/>
</dbReference>
<evidence type="ECO:0000313" key="2">
    <source>
        <dbReference type="EMBL" id="BEH91424.1"/>
    </source>
</evidence>
<dbReference type="InterPro" id="IPR000653">
    <property type="entry name" value="DegT/StrS_aminotransferase"/>
</dbReference>
<organism evidence="2 3">
    <name type="scientific">Turicibacter faecis</name>
    <dbReference type="NCBI Taxonomy" id="2963365"/>
    <lineage>
        <taxon>Bacteria</taxon>
        <taxon>Bacillati</taxon>
        <taxon>Bacillota</taxon>
        <taxon>Erysipelotrichia</taxon>
        <taxon>Erysipelotrichales</taxon>
        <taxon>Turicibacteraceae</taxon>
        <taxon>Turicibacter</taxon>
    </lineage>
</organism>
<keyword evidence="1" id="KW-0663">Pyridoxal phosphate</keyword>
<dbReference type="Gene3D" id="3.40.640.10">
    <property type="entry name" value="Type I PLP-dependent aspartate aminotransferase-like (Major domain)"/>
    <property type="match status" value="1"/>
</dbReference>
<dbReference type="Gene3D" id="3.90.1150.10">
    <property type="entry name" value="Aspartate Aminotransferase, domain 1"/>
    <property type="match status" value="1"/>
</dbReference>
<keyword evidence="2" id="KW-0808">Transferase</keyword>
<proteinExistence type="inferred from homology"/>
<accession>A0ABN6ZCB1</accession>
<name>A0ABN6ZCB1_9FIRM</name>